<dbReference type="PANTHER" id="PTHR43048">
    <property type="entry name" value="METHYLMALONYL-COA EPIMERASE"/>
    <property type="match status" value="1"/>
</dbReference>
<dbReference type="CDD" id="cd07252">
    <property type="entry name" value="BphC1-RGP6_N_like"/>
    <property type="match status" value="1"/>
</dbReference>
<evidence type="ECO:0000259" key="2">
    <source>
        <dbReference type="PROSITE" id="PS51819"/>
    </source>
</evidence>
<name>A0AAW6LYT2_RHOSG</name>
<comment type="caution">
    <text evidence="3">The sequence shown here is derived from an EMBL/GenBank/DDBJ whole genome shotgun (WGS) entry which is preliminary data.</text>
</comment>
<dbReference type="Pfam" id="PF00903">
    <property type="entry name" value="Glyoxalase"/>
    <property type="match status" value="1"/>
</dbReference>
<dbReference type="EMBL" id="JARDXE010000026">
    <property type="protein sequence ID" value="MDE8649310.1"/>
    <property type="molecule type" value="Genomic_DNA"/>
</dbReference>
<dbReference type="Pfam" id="PF22632">
    <property type="entry name" value="BphC_D1"/>
    <property type="match status" value="1"/>
</dbReference>
<feature type="domain" description="VOC" evidence="2">
    <location>
        <begin position="6"/>
        <end position="122"/>
    </location>
</feature>
<dbReference type="GO" id="GO:0046491">
    <property type="term" value="P:L-methylmalonyl-CoA metabolic process"/>
    <property type="evidence" value="ECO:0007669"/>
    <property type="project" value="TreeGrafter"/>
</dbReference>
<evidence type="ECO:0000256" key="1">
    <source>
        <dbReference type="ARBA" id="ARBA00022723"/>
    </source>
</evidence>
<dbReference type="InterPro" id="IPR004360">
    <property type="entry name" value="Glyas_Fos-R_dOase_dom"/>
</dbReference>
<dbReference type="InterPro" id="IPR029068">
    <property type="entry name" value="Glyas_Bleomycin-R_OHBP_Dase"/>
</dbReference>
<dbReference type="GO" id="GO:0046872">
    <property type="term" value="F:metal ion binding"/>
    <property type="evidence" value="ECO:0007669"/>
    <property type="project" value="UniProtKB-KW"/>
</dbReference>
<accession>A0AAW6LYT2</accession>
<dbReference type="Proteomes" id="UP001217325">
    <property type="component" value="Unassembled WGS sequence"/>
</dbReference>
<evidence type="ECO:0000313" key="4">
    <source>
        <dbReference type="Proteomes" id="UP001217325"/>
    </source>
</evidence>
<protein>
    <submittedName>
        <fullName evidence="3">VOC family protein</fullName>
    </submittedName>
</protein>
<sequence length="312" mass="34190">MAYISALGYIGIGAKSIDEWQTFASDVLGLQTIRQKDGEGAETLFLRMDQRHHRIAVRQGEDVLSYVGWEVATENDFELQSEALKHAGVDVTEEPDLAALRGVKRLLLFDDPAGFQTEIYYGPAASSTQFISPTNVSFVTKGPDGTDLGVGHIVLVAPNMDEVVDFYLNILGFKVSDYISFSEISLTFTHVNPRHHSLAFGPAPEGRHSAYLDHIMLEVNEIDGVGRALEYVRSHGLPLIADLGRHTNDEMLSFYVKSPSGIGIEYGTSGKLIDDSTWTVSNWDAAQYWGHDRSHAASISSGAAPEQDESAL</sequence>
<dbReference type="PANTHER" id="PTHR43048:SF3">
    <property type="entry name" value="METHYLMALONYL-COA EPIMERASE, MITOCHONDRIAL"/>
    <property type="match status" value="1"/>
</dbReference>
<evidence type="ECO:0000313" key="3">
    <source>
        <dbReference type="EMBL" id="MDE8649310.1"/>
    </source>
</evidence>
<reference evidence="3" key="1">
    <citation type="submission" date="2023-02" db="EMBL/GenBank/DDBJ databases">
        <title>A novel hydrolase synthesized by Rhodococcus erythropolis HQ is responsible for the detoxification of Zearalenone.</title>
        <authorList>
            <person name="Hu J."/>
            <person name="Xu J."/>
        </authorList>
    </citation>
    <scope>NUCLEOTIDE SEQUENCE</scope>
    <source>
        <strain evidence="3">HQ</strain>
    </source>
</reference>
<dbReference type="Gene3D" id="3.10.180.10">
    <property type="entry name" value="2,3-Dihydroxybiphenyl 1,2-Dioxygenase, domain 1"/>
    <property type="match status" value="2"/>
</dbReference>
<gene>
    <name evidence="3" type="ORF">PXH69_30495</name>
</gene>
<proteinExistence type="predicted"/>
<keyword evidence="1" id="KW-0479">Metal-binding</keyword>
<dbReference type="InterPro" id="IPR037523">
    <property type="entry name" value="VOC_core"/>
</dbReference>
<dbReference type="GO" id="GO:0004493">
    <property type="term" value="F:methylmalonyl-CoA epimerase activity"/>
    <property type="evidence" value="ECO:0007669"/>
    <property type="project" value="TreeGrafter"/>
</dbReference>
<feature type="domain" description="VOC" evidence="2">
    <location>
        <begin position="149"/>
        <end position="269"/>
    </location>
</feature>
<dbReference type="SUPFAM" id="SSF54593">
    <property type="entry name" value="Glyoxalase/Bleomycin resistance protein/Dihydroxybiphenyl dioxygenase"/>
    <property type="match status" value="1"/>
</dbReference>
<dbReference type="PROSITE" id="PS51819">
    <property type="entry name" value="VOC"/>
    <property type="match status" value="2"/>
</dbReference>
<dbReference type="InterPro" id="IPR051785">
    <property type="entry name" value="MMCE/EMCE_epimerase"/>
</dbReference>
<organism evidence="3 4">
    <name type="scientific">Rhodococcus qingshengii</name>
    <dbReference type="NCBI Taxonomy" id="334542"/>
    <lineage>
        <taxon>Bacteria</taxon>
        <taxon>Bacillati</taxon>
        <taxon>Actinomycetota</taxon>
        <taxon>Actinomycetes</taxon>
        <taxon>Mycobacteriales</taxon>
        <taxon>Nocardiaceae</taxon>
        <taxon>Rhodococcus</taxon>
        <taxon>Rhodococcus erythropolis group</taxon>
    </lineage>
</organism>
<dbReference type="RefSeq" id="WP_275232834.1">
    <property type="nucleotide sequence ID" value="NZ_JARDXE010000026.1"/>
</dbReference>
<dbReference type="AlphaFoldDB" id="A0AAW6LYT2"/>